<reference evidence="8 9" key="1">
    <citation type="journal article" date="2015" name="Nature">
        <title>rRNA introns, odd ribosomes, and small enigmatic genomes across a large radiation of phyla.</title>
        <authorList>
            <person name="Brown C.T."/>
            <person name="Hug L.A."/>
            <person name="Thomas B.C."/>
            <person name="Sharon I."/>
            <person name="Castelle C.J."/>
            <person name="Singh A."/>
            <person name="Wilkins M.J."/>
            <person name="Williams K.H."/>
            <person name="Banfield J.F."/>
        </authorList>
    </citation>
    <scope>NUCLEOTIDE SEQUENCE [LARGE SCALE GENOMIC DNA]</scope>
</reference>
<dbReference type="InterPro" id="IPR023091">
    <property type="entry name" value="MetalPrtase_cat_dom_sf_prd"/>
</dbReference>
<evidence type="ECO:0000256" key="4">
    <source>
        <dbReference type="ARBA" id="ARBA00022723"/>
    </source>
</evidence>
<evidence type="ECO:0000313" key="9">
    <source>
        <dbReference type="Proteomes" id="UP000033995"/>
    </source>
</evidence>
<dbReference type="Gene3D" id="3.40.390.30">
    <property type="entry name" value="Metalloproteases ('zincins'), catalytic domain"/>
    <property type="match status" value="1"/>
</dbReference>
<name>A0A0F9ZUP3_9BACT</name>
<dbReference type="EMBL" id="LBOZ01000002">
    <property type="protein sequence ID" value="KKP47979.1"/>
    <property type="molecule type" value="Genomic_DNA"/>
</dbReference>
<keyword evidence="7" id="KW-0862">Zinc</keyword>
<keyword evidence="3" id="KW-0540">Nuclease</keyword>
<dbReference type="Pfam" id="PF02130">
    <property type="entry name" value="YbeY"/>
    <property type="match status" value="1"/>
</dbReference>
<dbReference type="InterPro" id="IPR002036">
    <property type="entry name" value="YbeY"/>
</dbReference>
<evidence type="ECO:0000256" key="1">
    <source>
        <dbReference type="ARBA" id="ARBA00001947"/>
    </source>
</evidence>
<dbReference type="GO" id="GO:0006364">
    <property type="term" value="P:rRNA processing"/>
    <property type="evidence" value="ECO:0007669"/>
    <property type="project" value="InterPro"/>
</dbReference>
<dbReference type="SUPFAM" id="SSF55486">
    <property type="entry name" value="Metalloproteases ('zincins'), catalytic domain"/>
    <property type="match status" value="1"/>
</dbReference>
<evidence type="ECO:0000256" key="6">
    <source>
        <dbReference type="ARBA" id="ARBA00022801"/>
    </source>
</evidence>
<protein>
    <submittedName>
        <fullName evidence="8">Putative rRNA maturation factor</fullName>
    </submittedName>
</protein>
<evidence type="ECO:0000256" key="7">
    <source>
        <dbReference type="ARBA" id="ARBA00022833"/>
    </source>
</evidence>
<comment type="caution">
    <text evidence="8">The sequence shown here is derived from an EMBL/GenBank/DDBJ whole genome shotgun (WGS) entry which is preliminary data.</text>
</comment>
<keyword evidence="6" id="KW-0378">Hydrolase</keyword>
<dbReference type="GO" id="GO:0004519">
    <property type="term" value="F:endonuclease activity"/>
    <property type="evidence" value="ECO:0007669"/>
    <property type="project" value="UniProtKB-KW"/>
</dbReference>
<dbReference type="NCBIfam" id="TIGR00043">
    <property type="entry name" value="rRNA maturation RNase YbeY"/>
    <property type="match status" value="1"/>
</dbReference>
<evidence type="ECO:0000256" key="3">
    <source>
        <dbReference type="ARBA" id="ARBA00022722"/>
    </source>
</evidence>
<gene>
    <name evidence="8" type="ORF">UR38_C0002G0082</name>
</gene>
<proteinExistence type="inferred from homology"/>
<dbReference type="Proteomes" id="UP000033995">
    <property type="component" value="Unassembled WGS sequence"/>
</dbReference>
<comment type="cofactor">
    <cofactor evidence="1">
        <name>Zn(2+)</name>
        <dbReference type="ChEBI" id="CHEBI:29105"/>
    </cofactor>
</comment>
<evidence type="ECO:0000256" key="5">
    <source>
        <dbReference type="ARBA" id="ARBA00022759"/>
    </source>
</evidence>
<dbReference type="GO" id="GO:0046872">
    <property type="term" value="F:metal ion binding"/>
    <property type="evidence" value="ECO:0007669"/>
    <property type="project" value="UniProtKB-KW"/>
</dbReference>
<comment type="similarity">
    <text evidence="2">Belongs to the endoribonuclease YbeY family.</text>
</comment>
<dbReference type="AlphaFoldDB" id="A0A0F9ZUP3"/>
<sequence>MIKINVSKQTNYPISTVNLKNFLQKFFLEKGIVSDAEVFVSFVNEAKMKDIGKKYYRRSLASSAGKNDLRIHNVFSFVDSESMKFPGDKINLGEIVVCFPIVVKEANTEGKLIEEKVLELIEHSALHLLGIHHEE</sequence>
<dbReference type="GO" id="GO:0004222">
    <property type="term" value="F:metalloendopeptidase activity"/>
    <property type="evidence" value="ECO:0007669"/>
    <property type="project" value="InterPro"/>
</dbReference>
<evidence type="ECO:0000313" key="8">
    <source>
        <dbReference type="EMBL" id="KKP47979.1"/>
    </source>
</evidence>
<accession>A0A0F9ZUP3</accession>
<keyword evidence="5" id="KW-0255">Endonuclease</keyword>
<keyword evidence="4" id="KW-0479">Metal-binding</keyword>
<organism evidence="8 9">
    <name type="scientific">Candidatus Woesebacteria bacterium GW2011_GWA2_33_28</name>
    <dbReference type="NCBI Taxonomy" id="1618561"/>
    <lineage>
        <taxon>Bacteria</taxon>
        <taxon>Candidatus Woeseibacteriota</taxon>
    </lineage>
</organism>
<evidence type="ECO:0000256" key="2">
    <source>
        <dbReference type="ARBA" id="ARBA00010875"/>
    </source>
</evidence>